<dbReference type="EMBL" id="JANRMS010002023">
    <property type="protein sequence ID" value="KAJ3524764.1"/>
    <property type="molecule type" value="Genomic_DNA"/>
</dbReference>
<comment type="caution">
    <text evidence="1">The sequence shown here is derived from an EMBL/GenBank/DDBJ whole genome shotgun (WGS) entry which is preliminary data.</text>
</comment>
<protein>
    <submittedName>
        <fullName evidence="1">Uncharacterized protein</fullName>
    </submittedName>
</protein>
<evidence type="ECO:0000313" key="2">
    <source>
        <dbReference type="Proteomes" id="UP001148629"/>
    </source>
</evidence>
<keyword evidence="2" id="KW-1185">Reference proteome</keyword>
<sequence>MCNPRLEIRQDYFERFLKHIFAVTLTLSEDQKAKGLAQKPEHLGGAKAYLSLSLISEQELVHWYQKNEKNSLVNSNYMQLLPGWTTETARADPMTCAPKWRMQMMARQLEKGFTTNTGPIAPTASDPAQPPVPAPAPATEPVKEETKPDTETETDAAQIEETAPTRATDPAPLPAPVLVSAPPGRADNVLQVLKQLRYPEEWCADEGTAREINSAYISYMQTLEGVFVRVGAHLPSLVTMDKKENLYIRSQQAPSPGPWDKKSLSKTWIYVTEGELGSFQDMRIDATDLAKFQADG</sequence>
<reference evidence="1" key="1">
    <citation type="submission" date="2022-08" db="EMBL/GenBank/DDBJ databases">
        <title>Genome Sequence of Fusarium decemcellulare.</title>
        <authorList>
            <person name="Buettner E."/>
        </authorList>
    </citation>
    <scope>NUCLEOTIDE SEQUENCE</scope>
    <source>
        <strain evidence="1">Babe19</strain>
    </source>
</reference>
<proteinExistence type="predicted"/>
<evidence type="ECO:0000313" key="1">
    <source>
        <dbReference type="EMBL" id="KAJ3524764.1"/>
    </source>
</evidence>
<organism evidence="1 2">
    <name type="scientific">Fusarium decemcellulare</name>
    <dbReference type="NCBI Taxonomy" id="57161"/>
    <lineage>
        <taxon>Eukaryota</taxon>
        <taxon>Fungi</taxon>
        <taxon>Dikarya</taxon>
        <taxon>Ascomycota</taxon>
        <taxon>Pezizomycotina</taxon>
        <taxon>Sordariomycetes</taxon>
        <taxon>Hypocreomycetidae</taxon>
        <taxon>Hypocreales</taxon>
        <taxon>Nectriaceae</taxon>
        <taxon>Fusarium</taxon>
        <taxon>Fusarium decemcellulare species complex</taxon>
    </lineage>
</organism>
<name>A0ACC1RUD8_9HYPO</name>
<dbReference type="Proteomes" id="UP001148629">
    <property type="component" value="Unassembled WGS sequence"/>
</dbReference>
<gene>
    <name evidence="1" type="ORF">NM208_g11927</name>
</gene>
<accession>A0ACC1RUD8</accession>